<protein>
    <submittedName>
        <fullName evidence="2">Uncharacterized protein</fullName>
    </submittedName>
</protein>
<evidence type="ECO:0000256" key="1">
    <source>
        <dbReference type="SAM" id="MobiDB-lite"/>
    </source>
</evidence>
<dbReference type="EMBL" id="JAFBMS010000016">
    <property type="protein sequence ID" value="KAG9346097.1"/>
    <property type="molecule type" value="Genomic_DNA"/>
</dbReference>
<dbReference type="AlphaFoldDB" id="A0A8T2PBM4"/>
<gene>
    <name evidence="2" type="ORF">JZ751_007915</name>
</gene>
<feature type="compositionally biased region" description="Polar residues" evidence="1">
    <location>
        <begin position="60"/>
        <end position="72"/>
    </location>
</feature>
<evidence type="ECO:0000313" key="3">
    <source>
        <dbReference type="Proteomes" id="UP000824540"/>
    </source>
</evidence>
<name>A0A8T2PBM4_9TELE</name>
<feature type="region of interest" description="Disordered" evidence="1">
    <location>
        <begin position="47"/>
        <end position="72"/>
    </location>
</feature>
<comment type="caution">
    <text evidence="2">The sequence shown here is derived from an EMBL/GenBank/DDBJ whole genome shotgun (WGS) entry which is preliminary data.</text>
</comment>
<proteinExistence type="predicted"/>
<keyword evidence="3" id="KW-1185">Reference proteome</keyword>
<reference evidence="2" key="1">
    <citation type="thesis" date="2021" institute="BYU ScholarsArchive" country="Provo, UT, USA">
        <title>Applications of and Algorithms for Genome Assembly and Genomic Analyses with an Emphasis on Marine Teleosts.</title>
        <authorList>
            <person name="Pickett B.D."/>
        </authorList>
    </citation>
    <scope>NUCLEOTIDE SEQUENCE</scope>
    <source>
        <strain evidence="2">HI-2016</strain>
    </source>
</reference>
<dbReference type="Proteomes" id="UP000824540">
    <property type="component" value="Unassembled WGS sequence"/>
</dbReference>
<organism evidence="2 3">
    <name type="scientific">Albula glossodonta</name>
    <name type="common">roundjaw bonefish</name>
    <dbReference type="NCBI Taxonomy" id="121402"/>
    <lineage>
        <taxon>Eukaryota</taxon>
        <taxon>Metazoa</taxon>
        <taxon>Chordata</taxon>
        <taxon>Craniata</taxon>
        <taxon>Vertebrata</taxon>
        <taxon>Euteleostomi</taxon>
        <taxon>Actinopterygii</taxon>
        <taxon>Neopterygii</taxon>
        <taxon>Teleostei</taxon>
        <taxon>Albuliformes</taxon>
        <taxon>Albulidae</taxon>
        <taxon>Albula</taxon>
    </lineage>
</organism>
<accession>A0A8T2PBM4</accession>
<evidence type="ECO:0000313" key="2">
    <source>
        <dbReference type="EMBL" id="KAG9346097.1"/>
    </source>
</evidence>
<sequence length="86" mass="9379">MVLMAIDPAYHPGLRRVLGRLYKSKSGMAPPDPLGLGASRRYFIRLPPDAAGPTQAPPNGCQQRGEASTTTECFPAMSENLWLSHR</sequence>